<proteinExistence type="predicted"/>
<dbReference type="PANTHER" id="PTHR11360:SF308">
    <property type="entry name" value="BLL3089 PROTEIN"/>
    <property type="match status" value="1"/>
</dbReference>
<dbReference type="EMBL" id="CP138858">
    <property type="protein sequence ID" value="WPJ94830.1"/>
    <property type="molecule type" value="Genomic_DNA"/>
</dbReference>
<dbReference type="RefSeq" id="WP_319831741.1">
    <property type="nucleotide sequence ID" value="NZ_CP138858.1"/>
</dbReference>
<feature type="transmembrane region" description="Helical" evidence="4">
    <location>
        <begin position="206"/>
        <end position="226"/>
    </location>
</feature>
<sequence length="456" mass="49822">MCPSSRKISRFWQPDFPLQPRRWPFFYGWMIVVFATLGVSASMPGQTVGVSVFTARLAEALGLSAMQLSVAYMLGTLLSAFGLSAGGRFFDRCGARRSLVYSVLALGVVLLGLSFMELFSRWLSYLPLMDARPWLAPGLVLVVGFALLRFTGQGMVTMSSRAMLGKWFNRRRGVVTAWSGAVVSFAFSGAPMGFEYLIRQLGWQGAWQLMGLVMICVLALLFWIFARDNPEECGLEMDGDYVGKVQRENLDSVIYRDYTLAEARRTFSFWAFTAMFGLNGLVVTAYAFHIIAVGEELGVSTDYILRLFMPAAIVAVVSGFAVAWLTDQPFVRIKYLLCVMAVSAMLGFCALAMGDYPSISWLHILGQGVAGGCFGGLSSIVYPRFFGRQHLGAISGLFMTVIVMSSAVGPFLFSLVELYLGAYRAGFAFAAIAAGVIAVAALAADNPQRRSRTDAL</sequence>
<keyword evidence="3 4" id="KW-0472">Membrane</keyword>
<dbReference type="Proteomes" id="UP001324993">
    <property type="component" value="Chromosome"/>
</dbReference>
<feature type="transmembrane region" description="Helical" evidence="4">
    <location>
        <begin position="65"/>
        <end position="87"/>
    </location>
</feature>
<reference evidence="5 6" key="1">
    <citation type="submission" date="2023-11" db="EMBL/GenBank/DDBJ databases">
        <title>Coraliomargarita sp. nov., isolated from marine algae.</title>
        <authorList>
            <person name="Lee J.K."/>
            <person name="Baek J.H."/>
            <person name="Kim J.M."/>
            <person name="Choi D.G."/>
            <person name="Jeon C.O."/>
        </authorList>
    </citation>
    <scope>NUCLEOTIDE SEQUENCE [LARGE SCALE GENOMIC DNA]</scope>
    <source>
        <strain evidence="5 6">J2-16</strain>
    </source>
</reference>
<feature type="transmembrane region" description="Helical" evidence="4">
    <location>
        <begin position="99"/>
        <end position="122"/>
    </location>
</feature>
<evidence type="ECO:0000256" key="3">
    <source>
        <dbReference type="ARBA" id="ARBA00023136"/>
    </source>
</evidence>
<feature type="transmembrane region" description="Helical" evidence="4">
    <location>
        <begin position="333"/>
        <end position="353"/>
    </location>
</feature>
<keyword evidence="6" id="KW-1185">Reference proteome</keyword>
<evidence type="ECO:0000256" key="4">
    <source>
        <dbReference type="SAM" id="Phobius"/>
    </source>
</evidence>
<accession>A0ABZ0RF72</accession>
<organism evidence="5 6">
    <name type="scientific">Coraliomargarita algicola</name>
    <dbReference type="NCBI Taxonomy" id="3092156"/>
    <lineage>
        <taxon>Bacteria</taxon>
        <taxon>Pseudomonadati</taxon>
        <taxon>Verrucomicrobiota</taxon>
        <taxon>Opitutia</taxon>
        <taxon>Puniceicoccales</taxon>
        <taxon>Coraliomargaritaceae</taxon>
        <taxon>Coraliomargarita</taxon>
    </lineage>
</organism>
<name>A0ABZ0RF72_9BACT</name>
<feature type="transmembrane region" description="Helical" evidence="4">
    <location>
        <begin position="25"/>
        <end position="45"/>
    </location>
</feature>
<feature type="transmembrane region" description="Helical" evidence="4">
    <location>
        <begin position="394"/>
        <end position="416"/>
    </location>
</feature>
<feature type="transmembrane region" description="Helical" evidence="4">
    <location>
        <begin position="303"/>
        <end position="326"/>
    </location>
</feature>
<dbReference type="PANTHER" id="PTHR11360">
    <property type="entry name" value="MONOCARBOXYLATE TRANSPORTER"/>
    <property type="match status" value="1"/>
</dbReference>
<gene>
    <name evidence="5" type="ORF">SH580_15465</name>
</gene>
<protein>
    <submittedName>
        <fullName evidence="5">MFS transporter</fullName>
    </submittedName>
</protein>
<evidence type="ECO:0000313" key="5">
    <source>
        <dbReference type="EMBL" id="WPJ94830.1"/>
    </source>
</evidence>
<dbReference type="InterPro" id="IPR036259">
    <property type="entry name" value="MFS_trans_sf"/>
</dbReference>
<evidence type="ECO:0000256" key="2">
    <source>
        <dbReference type="ARBA" id="ARBA00022989"/>
    </source>
</evidence>
<evidence type="ECO:0000313" key="6">
    <source>
        <dbReference type="Proteomes" id="UP001324993"/>
    </source>
</evidence>
<evidence type="ECO:0000256" key="1">
    <source>
        <dbReference type="ARBA" id="ARBA00022692"/>
    </source>
</evidence>
<feature type="transmembrane region" description="Helical" evidence="4">
    <location>
        <begin position="134"/>
        <end position="152"/>
    </location>
</feature>
<keyword evidence="2 4" id="KW-1133">Transmembrane helix</keyword>
<dbReference type="InterPro" id="IPR050327">
    <property type="entry name" value="Proton-linked_MCT"/>
</dbReference>
<dbReference type="Pfam" id="PF07690">
    <property type="entry name" value="MFS_1"/>
    <property type="match status" value="1"/>
</dbReference>
<feature type="transmembrane region" description="Helical" evidence="4">
    <location>
        <begin position="269"/>
        <end position="291"/>
    </location>
</feature>
<dbReference type="InterPro" id="IPR011701">
    <property type="entry name" value="MFS"/>
</dbReference>
<keyword evidence="1 4" id="KW-0812">Transmembrane</keyword>
<dbReference type="SUPFAM" id="SSF103473">
    <property type="entry name" value="MFS general substrate transporter"/>
    <property type="match status" value="1"/>
</dbReference>
<feature type="transmembrane region" description="Helical" evidence="4">
    <location>
        <begin position="173"/>
        <end position="194"/>
    </location>
</feature>
<dbReference type="Gene3D" id="1.20.1250.20">
    <property type="entry name" value="MFS general substrate transporter like domains"/>
    <property type="match status" value="2"/>
</dbReference>
<feature type="transmembrane region" description="Helical" evidence="4">
    <location>
        <begin position="422"/>
        <end position="444"/>
    </location>
</feature>
<feature type="transmembrane region" description="Helical" evidence="4">
    <location>
        <begin position="359"/>
        <end position="382"/>
    </location>
</feature>